<dbReference type="InterPro" id="IPR029058">
    <property type="entry name" value="AB_hydrolase_fold"/>
</dbReference>
<reference evidence="5 6" key="2">
    <citation type="journal article" date="2020" name="Antonie Van Leeuwenhoek">
        <title>Phylogenomic characterisation of a novel corynebacterial species pathogenic to animals.</title>
        <authorList>
            <person name="Moller J."/>
            <person name="Musella L."/>
            <person name="Melnikov V."/>
            <person name="Geissdorfer W."/>
            <person name="Burkovski A."/>
            <person name="Sangal V."/>
        </authorList>
    </citation>
    <scope>NUCLEOTIDE SEQUENCE [LARGE SCALE GENOMIC DNA]</scope>
    <source>
        <strain evidence="5 6">PO100/5</strain>
    </source>
</reference>
<dbReference type="Gene3D" id="3.40.50.1820">
    <property type="entry name" value="alpha/beta hydrolase"/>
    <property type="match status" value="1"/>
</dbReference>
<gene>
    <name evidence="5" type="ORF">CBE74_05455</name>
</gene>
<proteinExistence type="inferred from homology"/>
<dbReference type="RefSeq" id="WP_087453847.1">
    <property type="nucleotide sequence ID" value="NZ_CP021417.2"/>
</dbReference>
<evidence type="ECO:0000256" key="3">
    <source>
        <dbReference type="ARBA" id="ARBA00022801"/>
    </source>
</evidence>
<evidence type="ECO:0000313" key="5">
    <source>
        <dbReference type="EMBL" id="ARU46025.1"/>
    </source>
</evidence>
<reference evidence="5 6" key="1">
    <citation type="journal article" date="2014" name="BMC Vet. Res.">
        <title>First report of Corynebacterium pseudotuberculosis from caseous lymphadenitis lesions in Black Alentejano pig (Sus scrofa domesticus).</title>
        <authorList>
            <person name="Oliveira M."/>
            <person name="Barroco C."/>
            <person name="Mottola C."/>
            <person name="Santos R."/>
            <person name="Lemsaddek A."/>
            <person name="Tavares L."/>
            <person name="Semedo-Lemsaddek T."/>
        </authorList>
    </citation>
    <scope>NUCLEOTIDE SEQUENCE [LARGE SCALE GENOMIC DNA]</scope>
    <source>
        <strain evidence="5 6">PO100/5</strain>
    </source>
</reference>
<comment type="similarity">
    <text evidence="1">Belongs to the cutinase family.</text>
</comment>
<sequence length="469" mass="49713">MGGGIKRYLGLVAVACAGSTIVGIPVAGAQPAQCPRIEIAVTGGSGNSSPLDDPQDILSFGGTNFAKHVARLHSDVRVWQTPYYSSIGVVGGGSKTGFDRFLTYGDSYRGGVDTLHKHVEEVAAACPGTSFILAGYSQGADIAGAITERISRGEIKGVTAEKLLASYLLADPGRSRITANSATMTTGYSGRVTENGAIMVDTNYGLPDPGSVGIASPRPAGAFSNLPGKVRSVCSSGDPVCSVIPNGALAAVAQWATKEGKEINYDRPSVSLGSMFKDGSFVISVGPYLGQILSGFYYGEPQPVRDGFYAASRNTWLNDAQRNALEIVAEETSSVMRYLDSTKIFGITQEHLTGNMAMDRLINIVSSLHSKIGLAETSLALGVTSRHVSYTGDSSTPTTIQGQRVDDWIQTDMSKVVAAHLGGPALPEIPQTARMGLLQKVGAPIWWLTKKIFGERSKMTRDIWEYFDL</sequence>
<evidence type="ECO:0000256" key="2">
    <source>
        <dbReference type="ARBA" id="ARBA00022487"/>
    </source>
</evidence>
<dbReference type="SMART" id="SM01110">
    <property type="entry name" value="Cutinase"/>
    <property type="match status" value="1"/>
</dbReference>
<reference evidence="5 6" key="3">
    <citation type="journal article" date="2020" name="Int. J. Syst. Evol. Microbiol.">
        <title>Corynebacterium silvaticum sp. nov., a unique group of NTTB corynebacteria in wild boar and roe deer.</title>
        <authorList>
            <person name="Dangel A."/>
            <person name="Berger A."/>
            <person name="Rau J."/>
            <person name="Eisenberg T."/>
            <person name="Kampfer P."/>
            <person name="Margos G."/>
            <person name="Contzen M."/>
            <person name="Busse H.J."/>
            <person name="Konrad R."/>
            <person name="Peters M."/>
            <person name="Sting R."/>
            <person name="Sing A."/>
        </authorList>
    </citation>
    <scope>NUCLEOTIDE SEQUENCE [LARGE SCALE GENOMIC DNA]</scope>
    <source>
        <strain evidence="5 6">PO100/5</strain>
    </source>
</reference>
<dbReference type="Proteomes" id="UP000195652">
    <property type="component" value="Chromosome"/>
</dbReference>
<dbReference type="KEGG" id="csil:CBE74_05455"/>
<evidence type="ECO:0000256" key="4">
    <source>
        <dbReference type="ARBA" id="ARBA00023157"/>
    </source>
</evidence>
<dbReference type="AlphaFoldDB" id="A0A7Y4LGL5"/>
<keyword evidence="2" id="KW-0719">Serine esterase</keyword>
<reference evidence="5 6" key="4">
    <citation type="journal article" date="2020" name="PLoS ONE">
        <title>Taxonomic classification of strain PO100/5 shows a broader geographic distribution and genetic markers of the recently described Corynebacterium silvaticum.</title>
        <authorList>
            <person name="Viana M.V.C."/>
            <person name="Profeta R."/>
            <person name="da Silva A.L."/>
            <person name="Hurtado R."/>
            <person name="Cerqueira J.C."/>
            <person name="Ribeiro B.F.S."/>
            <person name="Almeida M.O."/>
            <person name="Morais-Rodrigues F."/>
            <person name="Soares S.C."/>
            <person name="Oliveira M."/>
            <person name="Tavares L."/>
            <person name="Figueiredo H."/>
            <person name="Wattam A.R."/>
            <person name="Barh D."/>
            <person name="Ghosh P."/>
            <person name="Silva A."/>
            <person name="Azevedo V."/>
        </authorList>
    </citation>
    <scope>NUCLEOTIDE SEQUENCE [LARGE SCALE GENOMIC DNA]</scope>
    <source>
        <strain evidence="5 6">PO100/5</strain>
    </source>
</reference>
<dbReference type="GO" id="GO:0052689">
    <property type="term" value="F:carboxylic ester hydrolase activity"/>
    <property type="evidence" value="ECO:0007669"/>
    <property type="project" value="UniProtKB-KW"/>
</dbReference>
<accession>A0A7Y4LGL5</accession>
<name>A0A7Y4LGL5_9CORY</name>
<evidence type="ECO:0000313" key="6">
    <source>
        <dbReference type="Proteomes" id="UP000195652"/>
    </source>
</evidence>
<keyword evidence="6" id="KW-1185">Reference proteome</keyword>
<dbReference type="GeneID" id="75007706"/>
<protein>
    <submittedName>
        <fullName evidence="5">Cutinase family protein</fullName>
    </submittedName>
</protein>
<dbReference type="PANTHER" id="PTHR33630">
    <property type="entry name" value="CUTINASE RV1984C-RELATED-RELATED"/>
    <property type="match status" value="1"/>
</dbReference>
<keyword evidence="3" id="KW-0378">Hydrolase</keyword>
<dbReference type="PANTHER" id="PTHR33630:SF9">
    <property type="entry name" value="CUTINASE 4"/>
    <property type="match status" value="1"/>
</dbReference>
<keyword evidence="4" id="KW-1015">Disulfide bond</keyword>
<evidence type="ECO:0000256" key="1">
    <source>
        <dbReference type="ARBA" id="ARBA00007534"/>
    </source>
</evidence>
<dbReference type="EMBL" id="CP021417">
    <property type="protein sequence ID" value="ARU46025.1"/>
    <property type="molecule type" value="Genomic_DNA"/>
</dbReference>
<organism evidence="5 6">
    <name type="scientific">Corynebacterium silvaticum</name>
    <dbReference type="NCBI Taxonomy" id="2320431"/>
    <lineage>
        <taxon>Bacteria</taxon>
        <taxon>Bacillati</taxon>
        <taxon>Actinomycetota</taxon>
        <taxon>Actinomycetes</taxon>
        <taxon>Mycobacteriales</taxon>
        <taxon>Corynebacteriaceae</taxon>
        <taxon>Corynebacterium</taxon>
    </lineage>
</organism>
<dbReference type="SUPFAM" id="SSF53474">
    <property type="entry name" value="alpha/beta-Hydrolases"/>
    <property type="match status" value="1"/>
</dbReference>
<dbReference type="Pfam" id="PF01083">
    <property type="entry name" value="Cutinase"/>
    <property type="match status" value="1"/>
</dbReference>
<dbReference type="InterPro" id="IPR000675">
    <property type="entry name" value="Cutinase/axe"/>
</dbReference>